<feature type="transmembrane region" description="Helical" evidence="7">
    <location>
        <begin position="194"/>
        <end position="212"/>
    </location>
</feature>
<keyword evidence="3" id="KW-0813">Transport</keyword>
<feature type="transmembrane region" description="Helical" evidence="7">
    <location>
        <begin position="12"/>
        <end position="31"/>
    </location>
</feature>
<dbReference type="EMBL" id="JNBS01000236">
    <property type="protein sequence ID" value="OQS07479.1"/>
    <property type="molecule type" value="Genomic_DNA"/>
</dbReference>
<reference evidence="8 9" key="1">
    <citation type="journal article" date="2014" name="Genome Biol. Evol.">
        <title>The secreted proteins of Achlya hypogyna and Thraustotheca clavata identify the ancestral oomycete secretome and reveal gene acquisitions by horizontal gene transfer.</title>
        <authorList>
            <person name="Misner I."/>
            <person name="Blouin N."/>
            <person name="Leonard G."/>
            <person name="Richards T.A."/>
            <person name="Lane C.E."/>
        </authorList>
    </citation>
    <scope>NUCLEOTIDE SEQUENCE [LARGE SCALE GENOMIC DNA]</scope>
    <source>
        <strain evidence="8 9">ATCC 34112</strain>
    </source>
</reference>
<feature type="transmembrane region" description="Helical" evidence="7">
    <location>
        <begin position="529"/>
        <end position="548"/>
    </location>
</feature>
<feature type="transmembrane region" description="Helical" evidence="7">
    <location>
        <begin position="655"/>
        <end position="675"/>
    </location>
</feature>
<evidence type="ECO:0000313" key="9">
    <source>
        <dbReference type="Proteomes" id="UP000243217"/>
    </source>
</evidence>
<evidence type="ECO:0000256" key="1">
    <source>
        <dbReference type="ARBA" id="ARBA00004141"/>
    </source>
</evidence>
<feature type="transmembrane region" description="Helical" evidence="7">
    <location>
        <begin position="162"/>
        <end position="182"/>
    </location>
</feature>
<name>A0A1W0ABC4_9STRA</name>
<evidence type="ECO:0000256" key="7">
    <source>
        <dbReference type="SAM" id="Phobius"/>
    </source>
</evidence>
<evidence type="ECO:0000256" key="6">
    <source>
        <dbReference type="ARBA" id="ARBA00023136"/>
    </source>
</evidence>
<accession>A0A1W0ABC4</accession>
<feature type="transmembrane region" description="Helical" evidence="7">
    <location>
        <begin position="629"/>
        <end position="648"/>
    </location>
</feature>
<dbReference type="GO" id="GO:0022857">
    <property type="term" value="F:transmembrane transporter activity"/>
    <property type="evidence" value="ECO:0007669"/>
    <property type="project" value="InterPro"/>
</dbReference>
<evidence type="ECO:0000256" key="2">
    <source>
        <dbReference type="ARBA" id="ARBA00007863"/>
    </source>
</evidence>
<dbReference type="Pfam" id="PF06027">
    <property type="entry name" value="SLC35F"/>
    <property type="match status" value="2"/>
</dbReference>
<feature type="transmembrane region" description="Helical" evidence="7">
    <location>
        <begin position="227"/>
        <end position="248"/>
    </location>
</feature>
<gene>
    <name evidence="8" type="ORF">THRCLA_00499</name>
</gene>
<dbReference type="PANTHER" id="PTHR14233">
    <property type="entry name" value="DUF914-RELATED"/>
    <property type="match status" value="1"/>
</dbReference>
<dbReference type="InterPro" id="IPR037185">
    <property type="entry name" value="EmrE-like"/>
</dbReference>
<dbReference type="InterPro" id="IPR052221">
    <property type="entry name" value="SLC35F_Transporter"/>
</dbReference>
<dbReference type="PANTHER" id="PTHR14233:SF4">
    <property type="entry name" value="SOLUTE CARRIER FAMILY 35 MEMBER F2"/>
    <property type="match status" value="1"/>
</dbReference>
<evidence type="ECO:0000256" key="4">
    <source>
        <dbReference type="ARBA" id="ARBA00022692"/>
    </source>
</evidence>
<dbReference type="Proteomes" id="UP000243217">
    <property type="component" value="Unassembled WGS sequence"/>
</dbReference>
<organism evidence="8 9">
    <name type="scientific">Thraustotheca clavata</name>
    <dbReference type="NCBI Taxonomy" id="74557"/>
    <lineage>
        <taxon>Eukaryota</taxon>
        <taxon>Sar</taxon>
        <taxon>Stramenopiles</taxon>
        <taxon>Oomycota</taxon>
        <taxon>Saprolegniomycetes</taxon>
        <taxon>Saprolegniales</taxon>
        <taxon>Achlyaceae</taxon>
        <taxon>Thraustotheca</taxon>
    </lineage>
</organism>
<evidence type="ECO:0000256" key="3">
    <source>
        <dbReference type="ARBA" id="ARBA00022448"/>
    </source>
</evidence>
<keyword evidence="9" id="KW-1185">Reference proteome</keyword>
<comment type="caution">
    <text evidence="8">The sequence shown here is derived from an EMBL/GenBank/DDBJ whole genome shotgun (WGS) entry which is preliminary data.</text>
</comment>
<dbReference type="SUPFAM" id="SSF103481">
    <property type="entry name" value="Multidrug resistance efflux transporter EmrE"/>
    <property type="match status" value="2"/>
</dbReference>
<dbReference type="AlphaFoldDB" id="A0A1W0ABC4"/>
<dbReference type="InterPro" id="IPR009262">
    <property type="entry name" value="SLC35_F1/F2/F6"/>
</dbReference>
<dbReference type="OrthoDB" id="429955at2759"/>
<comment type="subcellular location">
    <subcellularLocation>
        <location evidence="1">Membrane</location>
        <topology evidence="1">Multi-pass membrane protein</topology>
    </subcellularLocation>
</comment>
<dbReference type="STRING" id="74557.A0A1W0ABC4"/>
<keyword evidence="6 7" id="KW-0472">Membrane</keyword>
<keyword evidence="4 7" id="KW-0812">Transmembrane</keyword>
<feature type="transmembrane region" description="Helical" evidence="7">
    <location>
        <begin position="681"/>
        <end position="699"/>
    </location>
</feature>
<sequence length="766" mass="87041">MAKFEDIQRQIVNFAFGQFISVVLVTSNVFTQYLSNDKISLPTFQTLFLYGGLFVTLLPYHFYTKRKTIDLPWWYWPLFGLVDVEANYCAVLAYRGQSNLAILGLVLHSTIPFVTGISAFLLRKEYHLYHLIGCVLAIVGVTLIFFANDTDGVFPDQLRGNLYSLLAALLYAFSNLLQEFAVKHGGMEANIECLGKMGGWALIISIIQFYSVEYSTYKDVTFAGADIAYTFGYVFAMYVFYIVVSVFLRVTESLMFNLSLLTSDLYSALALRWFFGQSVQPLYWGAWAVEVVGIALYSIREPIQLSRDDPNWWLNRTTKSLGMKTKNLQEAYLSMHYCFFPVPRVIYEQTIVAFKPSAKDLDTPGIVPPIILRYFSCGLSCLFPRRIDFISMDDAILNLLWYTMDSVPRQFINAAFGQFISIIFVGNQVFSTYLSNDGASLPTFQSLFLYGGLACTFLPYHYIMKRPSMNLPWWYWALLGLVDVEANYCAVLAYRGQSNFAVMGLVLHMTIPFVTVLSYIFLRKVYHPLHLVGCALAIGGILLIFFANNSSGDYPDQLTSNLWSLLASLLYAVSNLLNEFAVKQGKLDANIESLGKMGAWGLIISIIQFYCVEYSMYKDVNFTGADISYVFGFVFDMYIFYAVVSLFLRVAESLMFNISLLTADLYSALAYRWFFGNSVPGLYWAAWAAEVVGIVLYSLREPKQLPHDESLWLVSYFNTAQIKLGLKKEEFIVVTPSLSNFKYNTCMSHHLIMVYTVYTSSHRGLS</sequence>
<feature type="transmembrane region" description="Helical" evidence="7">
    <location>
        <begin position="411"/>
        <end position="430"/>
    </location>
</feature>
<comment type="similarity">
    <text evidence="2">Belongs to the SLC35F solute transporter family.</text>
</comment>
<evidence type="ECO:0000256" key="5">
    <source>
        <dbReference type="ARBA" id="ARBA00022989"/>
    </source>
</evidence>
<evidence type="ECO:0000313" key="8">
    <source>
        <dbReference type="EMBL" id="OQS07479.1"/>
    </source>
</evidence>
<feature type="transmembrane region" description="Helical" evidence="7">
    <location>
        <begin position="100"/>
        <end position="121"/>
    </location>
</feature>
<feature type="transmembrane region" description="Helical" evidence="7">
    <location>
        <begin position="128"/>
        <end position="147"/>
    </location>
</feature>
<proteinExistence type="inferred from homology"/>
<keyword evidence="5 7" id="KW-1133">Transmembrane helix</keyword>
<feature type="transmembrane region" description="Helical" evidence="7">
    <location>
        <begin position="500"/>
        <end position="522"/>
    </location>
</feature>
<feature type="transmembrane region" description="Helical" evidence="7">
    <location>
        <begin position="560"/>
        <end position="577"/>
    </location>
</feature>
<feature type="transmembrane region" description="Helical" evidence="7">
    <location>
        <begin position="598"/>
        <end position="617"/>
    </location>
</feature>
<feature type="transmembrane region" description="Helical" evidence="7">
    <location>
        <begin position="442"/>
        <end position="461"/>
    </location>
</feature>
<feature type="transmembrane region" description="Helical" evidence="7">
    <location>
        <begin position="43"/>
        <end position="62"/>
    </location>
</feature>
<dbReference type="GO" id="GO:0016020">
    <property type="term" value="C:membrane"/>
    <property type="evidence" value="ECO:0007669"/>
    <property type="project" value="UniProtKB-SubCell"/>
</dbReference>
<protein>
    <submittedName>
        <fullName evidence="8">Drug/Metabolite Transporter (DMT) Superfamily</fullName>
    </submittedName>
</protein>
<feature type="transmembrane region" description="Helical" evidence="7">
    <location>
        <begin position="473"/>
        <end position="494"/>
    </location>
</feature>
<feature type="transmembrane region" description="Helical" evidence="7">
    <location>
        <begin position="281"/>
        <end position="299"/>
    </location>
</feature>